<dbReference type="InterPro" id="IPR009097">
    <property type="entry name" value="Cyclic_Pdiesterase"/>
</dbReference>
<evidence type="ECO:0000313" key="4">
    <source>
        <dbReference type="EMBL" id="TMW14173.1"/>
    </source>
</evidence>
<evidence type="ECO:0000256" key="1">
    <source>
        <dbReference type="ARBA" id="ARBA00022801"/>
    </source>
</evidence>
<name>A0ABY2XQD2_9GAMM</name>
<feature type="compositionally biased region" description="Polar residues" evidence="3">
    <location>
        <begin position="13"/>
        <end position="27"/>
    </location>
</feature>
<gene>
    <name evidence="4" type="primary">thpR</name>
    <name evidence="4" type="ORF">FGS76_04410</name>
</gene>
<feature type="active site" description="Proton acceptor" evidence="2">
    <location>
        <position position="170"/>
    </location>
</feature>
<dbReference type="EMBL" id="VCQT01000019">
    <property type="protein sequence ID" value="TMW14173.1"/>
    <property type="molecule type" value="Genomic_DNA"/>
</dbReference>
<dbReference type="NCBIfam" id="TIGR02258">
    <property type="entry name" value="2_5_ligase"/>
    <property type="match status" value="1"/>
</dbReference>
<dbReference type="HAMAP" id="MF_01940">
    <property type="entry name" value="RNA_CPDase"/>
    <property type="match status" value="1"/>
</dbReference>
<feature type="active site" description="Proton donor" evidence="2">
    <location>
        <position position="85"/>
    </location>
</feature>
<feature type="short sequence motif" description="HXTX 1" evidence="2">
    <location>
        <begin position="85"/>
        <end position="88"/>
    </location>
</feature>
<comment type="function">
    <text evidence="2">Hydrolyzes RNA 2',3'-cyclic phosphodiester to an RNA 2'-phosphomonoester.</text>
</comment>
<organism evidence="4 5">
    <name type="scientific">Alloalcanivorax gelatiniphagus</name>
    <dbReference type="NCBI Taxonomy" id="1194167"/>
    <lineage>
        <taxon>Bacteria</taxon>
        <taxon>Pseudomonadati</taxon>
        <taxon>Pseudomonadota</taxon>
        <taxon>Gammaproteobacteria</taxon>
        <taxon>Oceanospirillales</taxon>
        <taxon>Alcanivoracaceae</taxon>
        <taxon>Alloalcanivorax</taxon>
    </lineage>
</organism>
<dbReference type="Gene3D" id="3.90.1140.10">
    <property type="entry name" value="Cyclic phosphodiesterase"/>
    <property type="match status" value="1"/>
</dbReference>
<sequence length="217" mass="23448">MRSESTRALGQPRLTNPTFPHINTSNLGCGILTPGHRPDHPSSDPGGPPGMRCFIAVPVPPALAVTLGQQAVPDQGRRSAATDLHLTLAFLGERDPDWARRLWPALAGLAAATPAFNLTLTEIGPFPHREGRIWAARAEPAPPLMGLHRNLWRCLEESGVAGEERAFLPHVTLARLPGPTRAAPVPGPWHLPVTELVFQESPPDGGGYRTLKRWALQ</sequence>
<comment type="catalytic activity">
    <reaction evidence="2">
        <text>a 3'-end 2',3'-cyclophospho-ribonucleotide-RNA + H2O = a 3'-end 2'-phospho-ribonucleotide-RNA + H(+)</text>
        <dbReference type="Rhea" id="RHEA:11828"/>
        <dbReference type="Rhea" id="RHEA-COMP:10464"/>
        <dbReference type="Rhea" id="RHEA-COMP:17353"/>
        <dbReference type="ChEBI" id="CHEBI:15377"/>
        <dbReference type="ChEBI" id="CHEBI:15378"/>
        <dbReference type="ChEBI" id="CHEBI:83064"/>
        <dbReference type="ChEBI" id="CHEBI:173113"/>
        <dbReference type="EC" id="3.1.4.58"/>
    </reaction>
</comment>
<feature type="region of interest" description="Disordered" evidence="3">
    <location>
        <begin position="1"/>
        <end position="50"/>
    </location>
</feature>
<protein>
    <recommendedName>
        <fullName evidence="2">RNA 2',3'-cyclic phosphodiesterase</fullName>
        <shortName evidence="2">RNA 2',3'-CPDase</shortName>
        <ecNumber evidence="2">3.1.4.58</ecNumber>
    </recommendedName>
</protein>
<dbReference type="Proteomes" id="UP000739180">
    <property type="component" value="Unassembled WGS sequence"/>
</dbReference>
<comment type="caution">
    <text evidence="4">The sequence shown here is derived from an EMBL/GenBank/DDBJ whole genome shotgun (WGS) entry which is preliminary data.</text>
</comment>
<comment type="similarity">
    <text evidence="2">Belongs to the 2H phosphoesterase superfamily. ThpR family.</text>
</comment>
<accession>A0ABY2XQD2</accession>
<dbReference type="Pfam" id="PF13563">
    <property type="entry name" value="2_5_RNA_ligase2"/>
    <property type="match status" value="1"/>
</dbReference>
<evidence type="ECO:0000256" key="2">
    <source>
        <dbReference type="HAMAP-Rule" id="MF_01940"/>
    </source>
</evidence>
<keyword evidence="1 2" id="KW-0378">Hydrolase</keyword>
<dbReference type="SUPFAM" id="SSF55144">
    <property type="entry name" value="LigT-like"/>
    <property type="match status" value="1"/>
</dbReference>
<dbReference type="InterPro" id="IPR004175">
    <property type="entry name" value="RNA_CPDase"/>
</dbReference>
<dbReference type="PANTHER" id="PTHR35561:SF1">
    <property type="entry name" value="RNA 2',3'-CYCLIC PHOSPHODIESTERASE"/>
    <property type="match status" value="1"/>
</dbReference>
<dbReference type="PANTHER" id="PTHR35561">
    <property type="entry name" value="RNA 2',3'-CYCLIC PHOSPHODIESTERASE"/>
    <property type="match status" value="1"/>
</dbReference>
<dbReference type="EC" id="3.1.4.58" evidence="2"/>
<reference evidence="4 5" key="1">
    <citation type="submission" date="2019-05" db="EMBL/GenBank/DDBJ databases">
        <title>Genome of Alcanivorax gelatiniphagus, an oil degrading marine bacteria.</title>
        <authorList>
            <person name="Kwon K.K."/>
        </authorList>
    </citation>
    <scope>NUCLEOTIDE SEQUENCE [LARGE SCALE GENOMIC DNA]</scope>
    <source>
        <strain evidence="4 5">MEBiC 08158</strain>
    </source>
</reference>
<proteinExistence type="inferred from homology"/>
<feature type="short sequence motif" description="HXTX 2" evidence="2">
    <location>
        <begin position="170"/>
        <end position="173"/>
    </location>
</feature>
<evidence type="ECO:0000313" key="5">
    <source>
        <dbReference type="Proteomes" id="UP000739180"/>
    </source>
</evidence>
<keyword evidence="5" id="KW-1185">Reference proteome</keyword>
<evidence type="ECO:0000256" key="3">
    <source>
        <dbReference type="SAM" id="MobiDB-lite"/>
    </source>
</evidence>